<dbReference type="AlphaFoldDB" id="A0A1M5YU91"/>
<dbReference type="RefSeq" id="WP_072983211.1">
    <property type="nucleotide sequence ID" value="NZ_FQXT01000004.1"/>
</dbReference>
<dbReference type="InterPro" id="IPR029044">
    <property type="entry name" value="Nucleotide-diphossugar_trans"/>
</dbReference>
<dbReference type="Proteomes" id="UP000290037">
    <property type="component" value="Unassembled WGS sequence"/>
</dbReference>
<evidence type="ECO:0000313" key="4">
    <source>
        <dbReference type="Proteomes" id="UP000290037"/>
    </source>
</evidence>
<dbReference type="Pfam" id="PF09837">
    <property type="entry name" value="DUF2064"/>
    <property type="match status" value="1"/>
</dbReference>
<dbReference type="STRING" id="573501.SAMN04487999_2315"/>
<evidence type="ECO:0008006" key="5">
    <source>
        <dbReference type="Google" id="ProtNLM"/>
    </source>
</evidence>
<reference evidence="1 4" key="3">
    <citation type="submission" date="2018-07" db="EMBL/GenBank/DDBJ databases">
        <title>Leeuwenhoekiella genomics.</title>
        <authorList>
            <person name="Tahon G."/>
            <person name="Willems A."/>
        </authorList>
    </citation>
    <scope>NUCLEOTIDE SEQUENCE [LARGE SCALE GENOMIC DNA]</scope>
    <source>
        <strain evidence="1 4">LMG 24856</strain>
    </source>
</reference>
<protein>
    <recommendedName>
        <fullName evidence="5">Glycosyltransferase</fullName>
    </recommendedName>
</protein>
<evidence type="ECO:0000313" key="1">
    <source>
        <dbReference type="EMBL" id="RXG29490.1"/>
    </source>
</evidence>
<dbReference type="NCBIfam" id="TIGR04282">
    <property type="entry name" value="glyco_like_cofC"/>
    <property type="match status" value="1"/>
</dbReference>
<keyword evidence="4" id="KW-1185">Reference proteome</keyword>
<dbReference type="EMBL" id="FQXT01000004">
    <property type="protein sequence ID" value="SHI15173.1"/>
    <property type="molecule type" value="Genomic_DNA"/>
</dbReference>
<dbReference type="PANTHER" id="PTHR36529:SF1">
    <property type="entry name" value="GLYCOSYLTRANSFERASE"/>
    <property type="match status" value="1"/>
</dbReference>
<name>A0A1M5YU91_9FLAO</name>
<reference evidence="2" key="2">
    <citation type="submission" date="2016-11" db="EMBL/GenBank/DDBJ databases">
        <authorList>
            <person name="Jaros S."/>
            <person name="Januszkiewicz K."/>
            <person name="Wedrychowicz H."/>
        </authorList>
    </citation>
    <scope>NUCLEOTIDE SEQUENCE [LARGE SCALE GENOMIC DNA]</scope>
    <source>
        <strain evidence="2">DSM 19859</strain>
    </source>
</reference>
<evidence type="ECO:0000313" key="3">
    <source>
        <dbReference type="Proteomes" id="UP000184240"/>
    </source>
</evidence>
<dbReference type="PANTHER" id="PTHR36529">
    <property type="entry name" value="SLL1095 PROTEIN"/>
    <property type="match status" value="1"/>
</dbReference>
<sequence length="226" mass="25509">MGLLSKKDTDSEKDFETEFHFPTSDKALLIFTRNPELGKVKTRLASGVGDAAALEIYKFLLQHTVNITQNLSVDKQVYYSEKIRASDYWDKNTFTKKLQHGDDLGARMQKAFSGAFASGYKKAIIIGSDMYDLSQKDLEEAFAALDEHDFVVGPAEDGGYYLLGMTFLKPELFSNKTWGTETVLKDTLADLSSESVKLLETRNDVDYYEDIKGIEAFKPFLPEHLK</sequence>
<dbReference type="InterPro" id="IPR018641">
    <property type="entry name" value="Trfase_1_rSAM/seldom-assoc"/>
</dbReference>
<dbReference type="SUPFAM" id="SSF53448">
    <property type="entry name" value="Nucleotide-diphospho-sugar transferases"/>
    <property type="match status" value="1"/>
</dbReference>
<dbReference type="Proteomes" id="UP000184240">
    <property type="component" value="Unassembled WGS sequence"/>
</dbReference>
<proteinExistence type="predicted"/>
<organism evidence="2 3">
    <name type="scientific">Leeuwenhoekiella palythoae</name>
    <dbReference type="NCBI Taxonomy" id="573501"/>
    <lineage>
        <taxon>Bacteria</taxon>
        <taxon>Pseudomonadati</taxon>
        <taxon>Bacteroidota</taxon>
        <taxon>Flavobacteriia</taxon>
        <taxon>Flavobacteriales</taxon>
        <taxon>Flavobacteriaceae</taxon>
        <taxon>Leeuwenhoekiella</taxon>
    </lineage>
</organism>
<gene>
    <name evidence="1" type="ORF">DSM01_1590</name>
    <name evidence="2" type="ORF">SAMN04487999_2315</name>
</gene>
<dbReference type="EMBL" id="QOVN01000003">
    <property type="protein sequence ID" value="RXG29490.1"/>
    <property type="molecule type" value="Genomic_DNA"/>
</dbReference>
<dbReference type="Gene3D" id="3.90.550.10">
    <property type="entry name" value="Spore Coat Polysaccharide Biosynthesis Protein SpsA, Chain A"/>
    <property type="match status" value="1"/>
</dbReference>
<evidence type="ECO:0000313" key="2">
    <source>
        <dbReference type="EMBL" id="SHI15173.1"/>
    </source>
</evidence>
<reference evidence="3" key="1">
    <citation type="submission" date="2016-11" db="EMBL/GenBank/DDBJ databases">
        <authorList>
            <person name="Varghese N."/>
            <person name="Submissions S."/>
        </authorList>
    </citation>
    <scope>NUCLEOTIDE SEQUENCE [LARGE SCALE GENOMIC DNA]</scope>
    <source>
        <strain evidence="3">DSM 19859</strain>
    </source>
</reference>
<dbReference type="OrthoDB" id="9798250at2"/>
<accession>A0A1M5YU91</accession>